<gene>
    <name evidence="1" type="ORF">I633_15165</name>
</gene>
<dbReference type="EMBL" id="CP004846">
    <property type="protein sequence ID" value="AGP78815.1"/>
    <property type="molecule type" value="Genomic_DNA"/>
</dbReference>
<evidence type="ECO:0000313" key="2">
    <source>
        <dbReference type="Proteomes" id="UP000014909"/>
    </source>
</evidence>
<protein>
    <submittedName>
        <fullName evidence="1">Uncharacterized protein</fullName>
    </submittedName>
</protein>
<dbReference type="BioCyc" id="AMAC1300253:G12YX-2447-MONOMER"/>
<dbReference type="AlphaFoldDB" id="S5AG42"/>
<dbReference type="HOGENOM" id="CLU_2748820_0_0_6"/>
<reference evidence="1 2" key="1">
    <citation type="journal article" date="2013" name="Genome Biol. Evol.">
        <title>Genomic Diversity of "Deep Ecotype" Alteromonas macleodii Isolates: Evidence for Pan-Mediterranean Clonal Frames.</title>
        <authorList>
            <person name="Lopez-Perez M."/>
            <person name="Gonzaga A."/>
            <person name="Rodriguez-Valera F."/>
        </authorList>
    </citation>
    <scope>NUCLEOTIDE SEQUENCE [LARGE SCALE GENOMIC DNA]</scope>
    <source>
        <strain evidence="2">'English Channel 615'</strain>
    </source>
</reference>
<proteinExistence type="predicted"/>
<dbReference type="PATRIC" id="fig|1300253.3.peg.3172"/>
<dbReference type="KEGG" id="amh:I633_15165"/>
<sequence length="70" mass="7785">MSNLAVSKALAGFKLAELAVDSSPEGTLNPEYFQYRLLNLHELTEVNSMKIAPGFTNSENEKKGNKLWNN</sequence>
<accession>S5AG42</accession>
<dbReference type="Proteomes" id="UP000014909">
    <property type="component" value="Chromosome"/>
</dbReference>
<organism evidence="1 2">
    <name type="scientific">Alteromonas mediterranea 615</name>
    <dbReference type="NCBI Taxonomy" id="1300253"/>
    <lineage>
        <taxon>Bacteria</taxon>
        <taxon>Pseudomonadati</taxon>
        <taxon>Pseudomonadota</taxon>
        <taxon>Gammaproteobacteria</taxon>
        <taxon>Alteromonadales</taxon>
        <taxon>Alteromonadaceae</taxon>
        <taxon>Alteromonas/Salinimonas group</taxon>
        <taxon>Alteromonas</taxon>
    </lineage>
</organism>
<name>S5AG42_9ALTE</name>
<evidence type="ECO:0000313" key="1">
    <source>
        <dbReference type="EMBL" id="AGP78815.1"/>
    </source>
</evidence>